<dbReference type="InterPro" id="IPR038377">
    <property type="entry name" value="Na/Glc_symporter_sf"/>
</dbReference>
<organism evidence="1 2">
    <name type="scientific">Aliikangiella maris</name>
    <dbReference type="NCBI Taxonomy" id="3162458"/>
    <lineage>
        <taxon>Bacteria</taxon>
        <taxon>Pseudomonadati</taxon>
        <taxon>Pseudomonadota</taxon>
        <taxon>Gammaproteobacteria</taxon>
        <taxon>Oceanospirillales</taxon>
        <taxon>Pleioneaceae</taxon>
        <taxon>Aliikangiella</taxon>
    </lineage>
</organism>
<name>A0ABV2BVK7_9GAMM</name>
<dbReference type="NCBIfam" id="TIGR02121">
    <property type="entry name" value="Na_Pro_sym"/>
    <property type="match status" value="1"/>
</dbReference>
<dbReference type="CDD" id="cd11475">
    <property type="entry name" value="SLC5sbd_PutP"/>
    <property type="match status" value="1"/>
</dbReference>
<dbReference type="NCBIfam" id="TIGR00813">
    <property type="entry name" value="sss"/>
    <property type="match status" value="1"/>
</dbReference>
<dbReference type="PANTHER" id="PTHR48086:SF3">
    <property type="entry name" value="SODIUM_PROLINE SYMPORTER"/>
    <property type="match status" value="1"/>
</dbReference>
<dbReference type="EMBL" id="JBEVCJ010000015">
    <property type="protein sequence ID" value="MET1255956.1"/>
    <property type="molecule type" value="Genomic_DNA"/>
</dbReference>
<proteinExistence type="predicted"/>
<dbReference type="PROSITE" id="PS50283">
    <property type="entry name" value="NA_SOLUT_SYMP_3"/>
    <property type="match status" value="1"/>
</dbReference>
<dbReference type="Pfam" id="PF00474">
    <property type="entry name" value="SSF"/>
    <property type="match status" value="1"/>
</dbReference>
<evidence type="ECO:0000313" key="2">
    <source>
        <dbReference type="Proteomes" id="UP001548189"/>
    </source>
</evidence>
<evidence type="ECO:0000313" key="1">
    <source>
        <dbReference type="EMBL" id="MET1255956.1"/>
    </source>
</evidence>
<dbReference type="InterPro" id="IPR050277">
    <property type="entry name" value="Sodium:Solute_Symporter"/>
</dbReference>
<dbReference type="Proteomes" id="UP001548189">
    <property type="component" value="Unassembled WGS sequence"/>
</dbReference>
<dbReference type="InterPro" id="IPR011851">
    <property type="entry name" value="Na/Pro_symporter"/>
</dbReference>
<reference evidence="1 2" key="1">
    <citation type="submission" date="2024-06" db="EMBL/GenBank/DDBJ databases">
        <authorList>
            <person name="Li F."/>
        </authorList>
    </citation>
    <scope>NUCLEOTIDE SEQUENCE [LARGE SCALE GENOMIC DNA]</scope>
    <source>
        <strain evidence="1 2">GXAS 311</strain>
    </source>
</reference>
<keyword evidence="2" id="KW-1185">Reference proteome</keyword>
<dbReference type="PANTHER" id="PTHR48086">
    <property type="entry name" value="SODIUM/PROLINE SYMPORTER-RELATED"/>
    <property type="match status" value="1"/>
</dbReference>
<gene>
    <name evidence="1" type="primary">putP</name>
    <name evidence="1" type="ORF">ABVT43_12520</name>
</gene>
<dbReference type="InterPro" id="IPR001734">
    <property type="entry name" value="Na/solute_symporter"/>
</dbReference>
<protein>
    <submittedName>
        <fullName evidence="1">Sodium/proline symporter PutP</fullName>
    </submittedName>
</protein>
<sequence length="507" mass="54672">MEQTATIITFLIYLVMMLGIGVYAFKQTEDLSDYILGGRKLGRWVTALSAGASDMSGWLLLGLPGAIYASGLSEAWIGLGLFLGAYLNWRVTAPNLRVYTQFANNSLTLPDYLTNRFRDESKLIRIISATIILVFFTVYVASGLTAGAKLFEASFAMDYHVALIAGGIVIISYTFLGGFLAVSWTDMVQGLLMAAALVVAPLVIIAELGSLDETMKITHQMDEATGTLKASWFAGKSPADYIFSVSFVSLMAWGLGYFGQPHLLARFMAAESVKEVHGARRIAMSWMSISMVGSLSVGLFAIAYFANKPEAALLASDPEQVFILATKILFNPWIAGFLLAAILAAVMSTIDSQLLVSSSAVTEDFYRGLIKPGASDKELVLVGRIAVLVVAAIAMFIATDKDSKVLALVANAWAGFGAAFGPVILFSLLWRNMTLWGALSGMLVGAFTVIIWIQIKADLGVLAGLYEMIPGVLLASLAIYTVSLWGPKNSPLIGEDFDRFKLAMRED</sequence>
<accession>A0ABV2BVK7</accession>
<dbReference type="Gene3D" id="1.20.1730.10">
    <property type="entry name" value="Sodium/glucose cotransporter"/>
    <property type="match status" value="1"/>
</dbReference>
<comment type="caution">
    <text evidence="1">The sequence shown here is derived from an EMBL/GenBank/DDBJ whole genome shotgun (WGS) entry which is preliminary data.</text>
</comment>